<protein>
    <submittedName>
        <fullName evidence="1">Uncharacterized protein</fullName>
    </submittedName>
</protein>
<reference evidence="1" key="1">
    <citation type="submission" date="2015-10" db="EMBL/GenBank/DDBJ databases">
        <authorList>
            <person name="Gilbert D.G."/>
        </authorList>
    </citation>
    <scope>NUCLEOTIDE SEQUENCE</scope>
    <source>
        <strain evidence="1">Phyl III-seqv23</strain>
    </source>
</reference>
<accession>A0A0S4U0H8</accession>
<proteinExistence type="predicted"/>
<name>A0A0S4U0H8_RALSL</name>
<dbReference type="AlphaFoldDB" id="A0A0S4U0H8"/>
<dbReference type="EMBL" id="LN899819">
    <property type="protein sequence ID" value="CUV15623.1"/>
    <property type="molecule type" value="Genomic_DNA"/>
</dbReference>
<organism evidence="1">
    <name type="scientific">Ralstonia solanacearum</name>
    <name type="common">Pseudomonas solanacearum</name>
    <dbReference type="NCBI Taxonomy" id="305"/>
    <lineage>
        <taxon>Bacteria</taxon>
        <taxon>Pseudomonadati</taxon>
        <taxon>Pseudomonadota</taxon>
        <taxon>Betaproteobacteria</taxon>
        <taxon>Burkholderiales</taxon>
        <taxon>Burkholderiaceae</taxon>
        <taxon>Ralstonia</taxon>
        <taxon>Ralstonia solanacearum species complex</taxon>
    </lineage>
</organism>
<evidence type="ECO:0000313" key="1">
    <source>
        <dbReference type="EMBL" id="CUV15623.1"/>
    </source>
</evidence>
<sequence>MERRNGYAASRMAAPGGAFCLKAAALRHEPGPVFVHGDSGVPAPCREHRATLVDSITPPGGPVSPGFP</sequence>
<gene>
    <name evidence="1" type="ORF">RUN39_v1_1830002</name>
</gene>